<protein>
    <submittedName>
        <fullName evidence="1">Uncharacterized protein</fullName>
    </submittedName>
</protein>
<evidence type="ECO:0000313" key="2">
    <source>
        <dbReference type="Proteomes" id="UP000470520"/>
    </source>
</evidence>
<reference evidence="1 2" key="1">
    <citation type="submission" date="2020-01" db="EMBL/GenBank/DDBJ databases">
        <title>Insect and environment-associated Actinomycetes.</title>
        <authorList>
            <person name="Currrie C."/>
            <person name="Chevrette M."/>
            <person name="Carlson C."/>
            <person name="Stubbendieck R."/>
            <person name="Wendt-Pienkowski E."/>
        </authorList>
    </citation>
    <scope>NUCLEOTIDE SEQUENCE [LARGE SCALE GENOMIC DNA]</scope>
    <source>
        <strain evidence="1 2">SID7754</strain>
    </source>
</reference>
<evidence type="ECO:0000313" key="1">
    <source>
        <dbReference type="EMBL" id="NEB90339.1"/>
    </source>
</evidence>
<gene>
    <name evidence="1" type="ORF">G3I21_01010</name>
</gene>
<sequence>MSARNRRLPRDRAWPLTTTDITEHLGPLMTHVAEMRFLPGRDTGTIVLGAAWVAPLSHNYGRSIHPDAVGFRVDVHSVPAPQRAVTRPLLREQALPQLHDWITAGLAAGETWHLTGHERLWLLADGHLTHVDQTP</sequence>
<dbReference type="AlphaFoldDB" id="A0A7K3QKB9"/>
<comment type="caution">
    <text evidence="1">The sequence shown here is derived from an EMBL/GenBank/DDBJ whole genome shotgun (WGS) entry which is preliminary data.</text>
</comment>
<dbReference type="RefSeq" id="WP_164186130.1">
    <property type="nucleotide sequence ID" value="NZ_JAAGMR010000012.1"/>
</dbReference>
<dbReference type="EMBL" id="JAAGMR010000012">
    <property type="protein sequence ID" value="NEB90339.1"/>
    <property type="molecule type" value="Genomic_DNA"/>
</dbReference>
<accession>A0A7K3QKB9</accession>
<organism evidence="1 2">
    <name type="scientific">Streptomyces bauhiniae</name>
    <dbReference type="NCBI Taxonomy" id="2340725"/>
    <lineage>
        <taxon>Bacteria</taxon>
        <taxon>Bacillati</taxon>
        <taxon>Actinomycetota</taxon>
        <taxon>Actinomycetes</taxon>
        <taxon>Kitasatosporales</taxon>
        <taxon>Streptomycetaceae</taxon>
        <taxon>Streptomyces</taxon>
    </lineage>
</organism>
<dbReference type="Proteomes" id="UP000470520">
    <property type="component" value="Unassembled WGS sequence"/>
</dbReference>
<proteinExistence type="predicted"/>
<name>A0A7K3QKB9_9ACTN</name>